<protein>
    <submittedName>
        <fullName evidence="1">Uncharacterized protein</fullName>
    </submittedName>
</protein>
<organism evidence="1 2">
    <name type="scientific">candidate division MSBL1 archaeon SCGC-AAA259I09</name>
    <dbReference type="NCBI Taxonomy" id="1698267"/>
    <lineage>
        <taxon>Archaea</taxon>
        <taxon>Methanobacteriati</taxon>
        <taxon>Methanobacteriota</taxon>
        <taxon>candidate division MSBL1</taxon>
    </lineage>
</organism>
<dbReference type="EMBL" id="LHXR01000099">
    <property type="protein sequence ID" value="KXA96204.1"/>
    <property type="molecule type" value="Genomic_DNA"/>
</dbReference>
<comment type="caution">
    <text evidence="1">The sequence shown here is derived from an EMBL/GenBank/DDBJ whole genome shotgun (WGS) entry which is preliminary data.</text>
</comment>
<dbReference type="AlphaFoldDB" id="A0A133UPQ1"/>
<accession>A0A133UPQ1</accession>
<gene>
    <name evidence="1" type="ORF">AKJ37_05810</name>
</gene>
<evidence type="ECO:0000313" key="1">
    <source>
        <dbReference type="EMBL" id="KXA96204.1"/>
    </source>
</evidence>
<sequence length="162" mass="18820">MKDDGILKLLRKKFPHLVGDYLSKKYAEFEDKNLEELRRERPELFDEEGKFKGSLSTNAIEGGNWRLKYELRTAYSLQESISGRMNLIALKESLYTFKNGKPNESWAHKHSEFQLEDVMSIKLEKTACLTHRTPKNRWGETPMDGVDELIEDPVARSLPAEM</sequence>
<proteinExistence type="predicted"/>
<dbReference type="Proteomes" id="UP000070463">
    <property type="component" value="Unassembled WGS sequence"/>
</dbReference>
<reference evidence="1 2" key="1">
    <citation type="journal article" date="2016" name="Sci. Rep.">
        <title>Metabolic traits of an uncultured archaeal lineage -MSBL1- from brine pools of the Red Sea.</title>
        <authorList>
            <person name="Mwirichia R."/>
            <person name="Alam I."/>
            <person name="Rashid M."/>
            <person name="Vinu M."/>
            <person name="Ba-Alawi W."/>
            <person name="Anthony Kamau A."/>
            <person name="Kamanda Ngugi D."/>
            <person name="Goker M."/>
            <person name="Klenk H.P."/>
            <person name="Bajic V."/>
            <person name="Stingl U."/>
        </authorList>
    </citation>
    <scope>NUCLEOTIDE SEQUENCE [LARGE SCALE GENOMIC DNA]</scope>
    <source>
        <strain evidence="1">SCGC-AAA259I09</strain>
    </source>
</reference>
<name>A0A133UPQ1_9EURY</name>
<keyword evidence="2" id="KW-1185">Reference proteome</keyword>
<evidence type="ECO:0000313" key="2">
    <source>
        <dbReference type="Proteomes" id="UP000070463"/>
    </source>
</evidence>